<accession>A0A7G3ADE0</accession>
<organism evidence="1">
    <name type="scientific">Lutzomyia longipalpis</name>
    <name type="common">Sand fly</name>
    <dbReference type="NCBI Taxonomy" id="7200"/>
    <lineage>
        <taxon>Eukaryota</taxon>
        <taxon>Metazoa</taxon>
        <taxon>Ecdysozoa</taxon>
        <taxon>Arthropoda</taxon>
        <taxon>Hexapoda</taxon>
        <taxon>Insecta</taxon>
        <taxon>Pterygota</taxon>
        <taxon>Neoptera</taxon>
        <taxon>Endopterygota</taxon>
        <taxon>Diptera</taxon>
        <taxon>Nematocera</taxon>
        <taxon>Psychodoidea</taxon>
        <taxon>Psychodidae</taxon>
        <taxon>Lutzomyia</taxon>
        <taxon>Lutzomyia</taxon>
    </lineage>
</organism>
<proteinExistence type="predicted"/>
<dbReference type="SUPFAM" id="SSF69349">
    <property type="entry name" value="Phage fibre proteins"/>
    <property type="match status" value="1"/>
</dbReference>
<evidence type="ECO:0000313" key="1">
    <source>
        <dbReference type="EMBL" id="MBC1172121.1"/>
    </source>
</evidence>
<reference evidence="1" key="1">
    <citation type="journal article" date="2020" name="BMC">
        <title>Leishmania infection induces a limited differential gene expression in the sand fly midgut.</title>
        <authorList>
            <person name="Coutinho-Abreu I.V."/>
            <person name="Serafim T.D."/>
            <person name="Meneses C."/>
            <person name="Kamhawi S."/>
            <person name="Oliveira F."/>
            <person name="Valenzuela J.G."/>
        </authorList>
    </citation>
    <scope>NUCLEOTIDE SEQUENCE</scope>
    <source>
        <strain evidence="1">Jacobina</strain>
        <tissue evidence="1">Midgut</tissue>
    </source>
</reference>
<dbReference type="EMBL" id="GITU01003418">
    <property type="protein sequence ID" value="MBC1172121.1"/>
    <property type="molecule type" value="Transcribed_RNA"/>
</dbReference>
<name>A0A7G3ADE0_LUTLO</name>
<sequence length="200" mass="19381">MPGKTFYGQLVSASRLTPDIPDDPESTCNRGRVVRDIGCSLVTRLLDAGVDFMKNGLKMRSIIRTQAPQNKDMKTAATTFHSFSGCSGSGRVGGSVGATVGSVVGASVSSVVGASVSSVVGASVTSVVGASVTSVVGSSVTSVVGSSVTSVVGSSVTSVVGSSVASVVGSSVVSVVGSSVVGSVGSVGSTSSLGIHSSSV</sequence>
<dbReference type="AlphaFoldDB" id="A0A7G3ADE0"/>
<protein>
    <submittedName>
        <fullName evidence="1">Putative glycine-rich cell wall structural protein-like strongylocentrotus purpuratus</fullName>
    </submittedName>
</protein>